<dbReference type="Pfam" id="PF05699">
    <property type="entry name" value="Dimer_Tnp_hAT"/>
    <property type="match status" value="1"/>
</dbReference>
<dbReference type="OrthoDB" id="10023994at2759"/>
<dbReference type="GO" id="GO:0046983">
    <property type="term" value="F:protein dimerization activity"/>
    <property type="evidence" value="ECO:0007669"/>
    <property type="project" value="InterPro"/>
</dbReference>
<reference evidence="3" key="1">
    <citation type="submission" date="2025-08" db="UniProtKB">
        <authorList>
            <consortium name="RefSeq"/>
        </authorList>
    </citation>
    <scope>IDENTIFICATION</scope>
</reference>
<organism evidence="2 3">
    <name type="scientific">Biomphalaria glabrata</name>
    <name type="common">Bloodfluke planorb</name>
    <name type="synonym">Freshwater snail</name>
    <dbReference type="NCBI Taxonomy" id="6526"/>
    <lineage>
        <taxon>Eukaryota</taxon>
        <taxon>Metazoa</taxon>
        <taxon>Spiralia</taxon>
        <taxon>Lophotrochozoa</taxon>
        <taxon>Mollusca</taxon>
        <taxon>Gastropoda</taxon>
        <taxon>Heterobranchia</taxon>
        <taxon>Euthyneura</taxon>
        <taxon>Panpulmonata</taxon>
        <taxon>Hygrophila</taxon>
        <taxon>Lymnaeoidea</taxon>
        <taxon>Planorbidae</taxon>
        <taxon>Biomphalaria</taxon>
    </lineage>
</organism>
<dbReference type="InterPro" id="IPR052865">
    <property type="entry name" value="Zinc_finger_BED"/>
</dbReference>
<keyword evidence="2" id="KW-1185">Reference proteome</keyword>
<dbReference type="InterPro" id="IPR012337">
    <property type="entry name" value="RNaseH-like_sf"/>
</dbReference>
<evidence type="ECO:0000313" key="3">
    <source>
        <dbReference type="RefSeq" id="XP_055871525.1"/>
    </source>
</evidence>
<protein>
    <submittedName>
        <fullName evidence="3">Zinc finger BED domain-containing protein 4-like</fullName>
    </submittedName>
</protein>
<dbReference type="RefSeq" id="XP_055871525.1">
    <property type="nucleotide sequence ID" value="XM_056015550.1"/>
</dbReference>
<proteinExistence type="predicted"/>
<dbReference type="AlphaFoldDB" id="A0A9W2Z8U3"/>
<dbReference type="GO" id="GO:0005634">
    <property type="term" value="C:nucleus"/>
    <property type="evidence" value="ECO:0007669"/>
    <property type="project" value="TreeGrafter"/>
</dbReference>
<evidence type="ECO:0000313" key="2">
    <source>
        <dbReference type="Proteomes" id="UP001165740"/>
    </source>
</evidence>
<sequence>MLKRLLEQRRAITLYCAENEKLSNLSPSQWSVGEKVAVLLQPFEEVTREVSAAAASISIVIPLVHVLKTFLQREGNDKGIKNMKSTLLECLNSRFENLDNNRLYSIATLLDPRFKSLVLNENACTEAKAGVLICATRHQNPVTESVTQAHLFSEAVEPPTKKARLAESSLWDCFDELVAQEEASVPTVVKVQSQQDMINEELSKYLSEPLIHRKDDPVLWWKVNASRFPGLAKVAQIYLAPPPTSVPSERLFSVAGRIINDYRTKLIPDNAEKLIFLKYNSSLI</sequence>
<dbReference type="OMA" id="NACTEAK"/>
<dbReference type="Proteomes" id="UP001165740">
    <property type="component" value="Chromosome 17"/>
</dbReference>
<name>A0A9W2Z8U3_BIOGL</name>
<accession>A0A9W2Z8U3</accession>
<dbReference type="PANTHER" id="PTHR47241:SF1">
    <property type="entry name" value="BED-TYPE DOMAIN-CONTAINING PROTEIN"/>
    <property type="match status" value="1"/>
</dbReference>
<dbReference type="GeneID" id="129923635"/>
<evidence type="ECO:0000259" key="1">
    <source>
        <dbReference type="Pfam" id="PF05699"/>
    </source>
</evidence>
<dbReference type="SUPFAM" id="SSF53098">
    <property type="entry name" value="Ribonuclease H-like"/>
    <property type="match status" value="1"/>
</dbReference>
<feature type="domain" description="HAT C-terminal dimerisation" evidence="1">
    <location>
        <begin position="201"/>
        <end position="280"/>
    </location>
</feature>
<gene>
    <name evidence="3" type="primary">LOC129923635</name>
</gene>
<dbReference type="PANTHER" id="PTHR47241">
    <property type="entry name" value="FINGER PROTEIN, PUTATIVE-RELATED"/>
    <property type="match status" value="1"/>
</dbReference>
<dbReference type="InterPro" id="IPR008906">
    <property type="entry name" value="HATC_C_dom"/>
</dbReference>